<evidence type="ECO:0000259" key="1">
    <source>
        <dbReference type="Pfam" id="PF00534"/>
    </source>
</evidence>
<feature type="domain" description="Glycosyltransferase subfamily 4-like N-terminal" evidence="2">
    <location>
        <begin position="22"/>
        <end position="167"/>
    </location>
</feature>
<protein>
    <recommendedName>
        <fullName evidence="5">Glycosyl transferase family 1</fullName>
    </recommendedName>
</protein>
<dbReference type="RefSeq" id="WP_058383228.1">
    <property type="nucleotide sequence ID" value="NZ_CP013659.2"/>
</dbReference>
<evidence type="ECO:0000313" key="4">
    <source>
        <dbReference type="Proteomes" id="UP000067683"/>
    </source>
</evidence>
<dbReference type="PANTHER" id="PTHR45947">
    <property type="entry name" value="SULFOQUINOVOSYL TRANSFERASE SQD2"/>
    <property type="match status" value="1"/>
</dbReference>
<dbReference type="SUPFAM" id="SSF53756">
    <property type="entry name" value="UDP-Glycosyltransferase/glycogen phosphorylase"/>
    <property type="match status" value="1"/>
</dbReference>
<proteinExistence type="predicted"/>
<dbReference type="STRING" id="200991.AUC31_15520"/>
<gene>
    <name evidence="3" type="ORF">AUC31_15520</name>
</gene>
<dbReference type="CDD" id="cd03808">
    <property type="entry name" value="GT4_CapM-like"/>
    <property type="match status" value="1"/>
</dbReference>
<dbReference type="Pfam" id="PF13579">
    <property type="entry name" value="Glyco_trans_4_4"/>
    <property type="match status" value="1"/>
</dbReference>
<dbReference type="Gene3D" id="3.40.50.2000">
    <property type="entry name" value="Glycogen Phosphorylase B"/>
    <property type="match status" value="2"/>
</dbReference>
<dbReference type="KEGG" id="prt:AUC31_15520"/>
<dbReference type="PANTHER" id="PTHR45947:SF3">
    <property type="entry name" value="SULFOQUINOVOSYL TRANSFERASE SQD2"/>
    <property type="match status" value="1"/>
</dbReference>
<keyword evidence="4" id="KW-1185">Reference proteome</keyword>
<evidence type="ECO:0000259" key="2">
    <source>
        <dbReference type="Pfam" id="PF13579"/>
    </source>
</evidence>
<name>A0A0U2YY86_9BACL</name>
<sequence>MTTKLIHAVTVSESLSFMDGQLRYLKDRGFDPKALSSKGPGFEEFRTSEHVEMLELPMDRGISPLHDLQSLARCIALFRREQPLVVNASTPKAGLVVTVAARICRVPVRIYTMRGLRLETTAGWKRNLLLTMEKVAASSATHCLAVSDSLRERAIEFGIAGEQKISVLGKGSGDGFDVARFQPTPEIEAAGNELRERYKIRKDHVVLGFVGRLTKDKGVNELVSAFKLLSLDNEQLRLLIVGDYEDDDPVEESVKWEIENNPKITKTGFLPDPVAYYHLMDIFVFLTKREGFGNVSIEAALCGLPVVASDVTGARNTIVDEQTGLLVDPENLQEITKTIHRLIASDSLRARFGEAGREWASTHFSNEVLWKELDSFYKNCLGESLVPAGELN</sequence>
<feature type="domain" description="Glycosyl transferase family 1" evidence="1">
    <location>
        <begin position="193"/>
        <end position="359"/>
    </location>
</feature>
<dbReference type="GO" id="GO:0016757">
    <property type="term" value="F:glycosyltransferase activity"/>
    <property type="evidence" value="ECO:0007669"/>
    <property type="project" value="InterPro"/>
</dbReference>
<dbReference type="InterPro" id="IPR050194">
    <property type="entry name" value="Glycosyltransferase_grp1"/>
</dbReference>
<organism evidence="3 4">
    <name type="scientific">Planococcus rifietoensis</name>
    <dbReference type="NCBI Taxonomy" id="200991"/>
    <lineage>
        <taxon>Bacteria</taxon>
        <taxon>Bacillati</taxon>
        <taxon>Bacillota</taxon>
        <taxon>Bacilli</taxon>
        <taxon>Bacillales</taxon>
        <taxon>Caryophanaceae</taxon>
        <taxon>Planococcus</taxon>
    </lineage>
</organism>
<dbReference type="EMBL" id="CP013659">
    <property type="protein sequence ID" value="ALS76526.1"/>
    <property type="molecule type" value="Genomic_DNA"/>
</dbReference>
<dbReference type="OrthoDB" id="9804196at2"/>
<dbReference type="Proteomes" id="UP000067683">
    <property type="component" value="Chromosome"/>
</dbReference>
<dbReference type="InterPro" id="IPR028098">
    <property type="entry name" value="Glyco_trans_4-like_N"/>
</dbReference>
<reference evidence="3" key="1">
    <citation type="submission" date="2016-01" db="EMBL/GenBank/DDBJ databases">
        <title>Complete genome of Planococcus rifietoensis type strain M8.</title>
        <authorList>
            <person name="See-Too W.S."/>
        </authorList>
    </citation>
    <scope>NUCLEOTIDE SEQUENCE [LARGE SCALE GENOMIC DNA]</scope>
    <source>
        <strain evidence="3">M8</strain>
    </source>
</reference>
<evidence type="ECO:0008006" key="5">
    <source>
        <dbReference type="Google" id="ProtNLM"/>
    </source>
</evidence>
<dbReference type="Pfam" id="PF00534">
    <property type="entry name" value="Glycos_transf_1"/>
    <property type="match status" value="1"/>
</dbReference>
<dbReference type="InterPro" id="IPR001296">
    <property type="entry name" value="Glyco_trans_1"/>
</dbReference>
<dbReference type="AlphaFoldDB" id="A0A0U2YY86"/>
<accession>A0A0U2YY86</accession>
<evidence type="ECO:0000313" key="3">
    <source>
        <dbReference type="EMBL" id="ALS76526.1"/>
    </source>
</evidence>